<evidence type="ECO:0000256" key="2">
    <source>
        <dbReference type="ARBA" id="ARBA00004496"/>
    </source>
</evidence>
<dbReference type="InterPro" id="IPR036322">
    <property type="entry name" value="WD40_repeat_dom_sf"/>
</dbReference>
<evidence type="ECO:0000256" key="5">
    <source>
        <dbReference type="ARBA" id="ARBA00020267"/>
    </source>
</evidence>
<keyword evidence="8" id="KW-0819">tRNA processing</keyword>
<dbReference type="InterPro" id="IPR015943">
    <property type="entry name" value="WD40/YVTN_repeat-like_dom_sf"/>
</dbReference>
<dbReference type="EMBL" id="JADGJD010000029">
    <property type="protein sequence ID" value="KAJ3056544.1"/>
    <property type="molecule type" value="Genomic_DNA"/>
</dbReference>
<dbReference type="Pfam" id="PF00400">
    <property type="entry name" value="WD40"/>
    <property type="match status" value="5"/>
</dbReference>
<keyword evidence="13" id="KW-1185">Reference proteome</keyword>
<evidence type="ECO:0000313" key="12">
    <source>
        <dbReference type="EMBL" id="KAJ3056544.1"/>
    </source>
</evidence>
<keyword evidence="6" id="KW-0963">Cytoplasm</keyword>
<dbReference type="GO" id="GO:0005634">
    <property type="term" value="C:nucleus"/>
    <property type="evidence" value="ECO:0007669"/>
    <property type="project" value="UniProtKB-SubCell"/>
</dbReference>
<evidence type="ECO:0000256" key="8">
    <source>
        <dbReference type="ARBA" id="ARBA00022694"/>
    </source>
</evidence>
<proteinExistence type="inferred from homology"/>
<dbReference type="InterPro" id="IPR037289">
    <property type="entry name" value="Elp2"/>
</dbReference>
<protein>
    <recommendedName>
        <fullName evidence="5">Elongator complex protein 2</fullName>
    </recommendedName>
</protein>
<keyword evidence="7 11" id="KW-0853">WD repeat</keyword>
<evidence type="ECO:0000256" key="9">
    <source>
        <dbReference type="ARBA" id="ARBA00022737"/>
    </source>
</evidence>
<name>A0AAD5SKS0_9FUNG</name>
<dbReference type="GO" id="GO:0033588">
    <property type="term" value="C:elongator holoenzyme complex"/>
    <property type="evidence" value="ECO:0007669"/>
    <property type="project" value="InterPro"/>
</dbReference>
<keyword evidence="9" id="KW-0677">Repeat</keyword>
<evidence type="ECO:0000256" key="7">
    <source>
        <dbReference type="ARBA" id="ARBA00022574"/>
    </source>
</evidence>
<sequence length="532" mass="58195">MLSLQGHTDWIRTIEIATYTSTTPNAASDSHFRDGDLIFATGSQDRYIRLWRISDASADGGEAREGVEGGGGEKDLVGEMMEALAGAGLEEGGLQLSTKAHLMEVSNEESKQKYTVLFDALLLAHEDWVHSVNWQPATRIDVNGTPQYHQPMTLLSASADKSLIVWRPDPQSSTWVEEARVGEIGGSTLGFYGGLLSPDGKMMLANGYNGAIQLWTEAGENGISGHFAPVEQLVWDPTGQFLLTTSLDQTTRLFAPWTRPSPFTPTTKLSTWHECARPQIHGYDLKCLAFVHKFGFVSGADEKVLRVFEAPATFVSSLRNLTGEDVGEVKGERPVGANIPALGLSNKAVFEADVANASESHDYRNLSSYTAVASTSTSLTEAMTKPPFEQHLLQHTLWPEVDKLYGHGYELVSVGASHNGEFVASACKAAKPSHASLRLWSTRTWKEVSAPLSAHALTVTGIRFSPDDKMILTVGRDRAWAVFERVEGEGEQKEPYRLTCLKEKAHARIVWSGGWTFDGTFFVTGSRDKSVS</sequence>
<dbReference type="GO" id="GO:0002098">
    <property type="term" value="P:tRNA wobble uridine modification"/>
    <property type="evidence" value="ECO:0007669"/>
    <property type="project" value="InterPro"/>
</dbReference>
<reference evidence="12" key="1">
    <citation type="submission" date="2020-05" db="EMBL/GenBank/DDBJ databases">
        <title>Phylogenomic resolution of chytrid fungi.</title>
        <authorList>
            <person name="Stajich J.E."/>
            <person name="Amses K."/>
            <person name="Simmons R."/>
            <person name="Seto K."/>
            <person name="Myers J."/>
            <person name="Bonds A."/>
            <person name="Quandt C.A."/>
            <person name="Barry K."/>
            <person name="Liu P."/>
            <person name="Grigoriev I."/>
            <person name="Longcore J.E."/>
            <person name="James T.Y."/>
        </authorList>
    </citation>
    <scope>NUCLEOTIDE SEQUENCE</scope>
    <source>
        <strain evidence="12">JEL0318</strain>
    </source>
</reference>
<dbReference type="Proteomes" id="UP001212841">
    <property type="component" value="Unassembled WGS sequence"/>
</dbReference>
<dbReference type="Gene3D" id="2.130.10.10">
    <property type="entry name" value="YVTN repeat-like/Quinoprotein amine dehydrogenase"/>
    <property type="match status" value="4"/>
</dbReference>
<evidence type="ECO:0000256" key="11">
    <source>
        <dbReference type="PROSITE-ProRule" id="PRU00221"/>
    </source>
</evidence>
<evidence type="ECO:0000256" key="10">
    <source>
        <dbReference type="ARBA" id="ARBA00023242"/>
    </source>
</evidence>
<evidence type="ECO:0000256" key="4">
    <source>
        <dbReference type="ARBA" id="ARBA00005881"/>
    </source>
</evidence>
<dbReference type="PANTHER" id="PTHR44111:SF1">
    <property type="entry name" value="ELONGATOR COMPLEX PROTEIN 2"/>
    <property type="match status" value="1"/>
</dbReference>
<comment type="subcellular location">
    <subcellularLocation>
        <location evidence="2">Cytoplasm</location>
    </subcellularLocation>
    <subcellularLocation>
        <location evidence="1">Nucleus</location>
    </subcellularLocation>
</comment>
<dbReference type="PROSITE" id="PS50082">
    <property type="entry name" value="WD_REPEATS_2"/>
    <property type="match status" value="1"/>
</dbReference>
<dbReference type="InterPro" id="IPR001680">
    <property type="entry name" value="WD40_rpt"/>
</dbReference>
<evidence type="ECO:0000256" key="3">
    <source>
        <dbReference type="ARBA" id="ARBA00005043"/>
    </source>
</evidence>
<evidence type="ECO:0000256" key="1">
    <source>
        <dbReference type="ARBA" id="ARBA00004123"/>
    </source>
</evidence>
<keyword evidence="10" id="KW-0539">Nucleus</keyword>
<gene>
    <name evidence="12" type="primary">ELP2</name>
    <name evidence="12" type="ORF">HK097_006177</name>
</gene>
<dbReference type="PANTHER" id="PTHR44111">
    <property type="entry name" value="ELONGATOR COMPLEX PROTEIN 2"/>
    <property type="match status" value="1"/>
</dbReference>
<comment type="pathway">
    <text evidence="3">tRNA modification; 5-methoxycarbonylmethyl-2-thiouridine-tRNA biosynthesis.</text>
</comment>
<dbReference type="SMART" id="SM00320">
    <property type="entry name" value="WD40"/>
    <property type="match status" value="8"/>
</dbReference>
<dbReference type="FunFam" id="2.130.10.10:FF:000400">
    <property type="entry name" value="Elongator acetyltransferase complex subunit 2"/>
    <property type="match status" value="1"/>
</dbReference>
<evidence type="ECO:0000256" key="6">
    <source>
        <dbReference type="ARBA" id="ARBA00022490"/>
    </source>
</evidence>
<evidence type="ECO:0000313" key="13">
    <source>
        <dbReference type="Proteomes" id="UP001212841"/>
    </source>
</evidence>
<organism evidence="12 13">
    <name type="scientific">Rhizophlyctis rosea</name>
    <dbReference type="NCBI Taxonomy" id="64517"/>
    <lineage>
        <taxon>Eukaryota</taxon>
        <taxon>Fungi</taxon>
        <taxon>Fungi incertae sedis</taxon>
        <taxon>Chytridiomycota</taxon>
        <taxon>Chytridiomycota incertae sedis</taxon>
        <taxon>Chytridiomycetes</taxon>
        <taxon>Rhizophlyctidales</taxon>
        <taxon>Rhizophlyctidaceae</taxon>
        <taxon>Rhizophlyctis</taxon>
    </lineage>
</organism>
<dbReference type="GO" id="GO:0005737">
    <property type="term" value="C:cytoplasm"/>
    <property type="evidence" value="ECO:0007669"/>
    <property type="project" value="UniProtKB-SubCell"/>
</dbReference>
<feature type="repeat" description="WD" evidence="11">
    <location>
        <begin position="223"/>
        <end position="254"/>
    </location>
</feature>
<comment type="similarity">
    <text evidence="4">Belongs to the WD repeat ELP2 family.</text>
</comment>
<dbReference type="SUPFAM" id="SSF50978">
    <property type="entry name" value="WD40 repeat-like"/>
    <property type="match status" value="1"/>
</dbReference>
<comment type="caution">
    <text evidence="12">The sequence shown here is derived from an EMBL/GenBank/DDBJ whole genome shotgun (WGS) entry which is preliminary data.</text>
</comment>
<accession>A0AAD5SKS0</accession>
<dbReference type="AlphaFoldDB" id="A0AAD5SKS0"/>